<comment type="caution">
    <text evidence="1">The sequence shown here is derived from an EMBL/GenBank/DDBJ whole genome shotgun (WGS) entry which is preliminary data.</text>
</comment>
<evidence type="ECO:0000313" key="2">
    <source>
        <dbReference type="Proteomes" id="UP001066276"/>
    </source>
</evidence>
<evidence type="ECO:0000313" key="1">
    <source>
        <dbReference type="EMBL" id="KAJ1184651.1"/>
    </source>
</evidence>
<dbReference type="Proteomes" id="UP001066276">
    <property type="component" value="Chromosome 3_1"/>
</dbReference>
<keyword evidence="2" id="KW-1185">Reference proteome</keyword>
<accession>A0AAV7U7M0</accession>
<sequence length="114" mass="12236">MAQCLGCLVGNWGTPPNHWISPDQQELSEKMIPKGTGPIQSNKMDKYATTKQLVVIAGGVTEEPGALEPSLGAIMAAIQDVKTSLKPKLDTVTIDVNMLWANLQKMSEKVKSSG</sequence>
<proteinExistence type="predicted"/>
<organism evidence="1 2">
    <name type="scientific">Pleurodeles waltl</name>
    <name type="common">Iberian ribbed newt</name>
    <dbReference type="NCBI Taxonomy" id="8319"/>
    <lineage>
        <taxon>Eukaryota</taxon>
        <taxon>Metazoa</taxon>
        <taxon>Chordata</taxon>
        <taxon>Craniata</taxon>
        <taxon>Vertebrata</taxon>
        <taxon>Euteleostomi</taxon>
        <taxon>Amphibia</taxon>
        <taxon>Batrachia</taxon>
        <taxon>Caudata</taxon>
        <taxon>Salamandroidea</taxon>
        <taxon>Salamandridae</taxon>
        <taxon>Pleurodelinae</taxon>
        <taxon>Pleurodeles</taxon>
    </lineage>
</organism>
<gene>
    <name evidence="1" type="ORF">NDU88_001454</name>
</gene>
<protein>
    <submittedName>
        <fullName evidence="1">Uncharacterized protein</fullName>
    </submittedName>
</protein>
<dbReference type="AlphaFoldDB" id="A0AAV7U7M0"/>
<reference evidence="1" key="1">
    <citation type="journal article" date="2022" name="bioRxiv">
        <title>Sequencing and chromosome-scale assembly of the giantPleurodeles waltlgenome.</title>
        <authorList>
            <person name="Brown T."/>
            <person name="Elewa A."/>
            <person name="Iarovenko S."/>
            <person name="Subramanian E."/>
            <person name="Araus A.J."/>
            <person name="Petzold A."/>
            <person name="Susuki M."/>
            <person name="Suzuki K.-i.T."/>
            <person name="Hayashi T."/>
            <person name="Toyoda A."/>
            <person name="Oliveira C."/>
            <person name="Osipova E."/>
            <person name="Leigh N.D."/>
            <person name="Simon A."/>
            <person name="Yun M.H."/>
        </authorList>
    </citation>
    <scope>NUCLEOTIDE SEQUENCE</scope>
    <source>
        <strain evidence="1">20211129_DDA</strain>
        <tissue evidence="1">Liver</tissue>
    </source>
</reference>
<name>A0AAV7U7M0_PLEWA</name>
<dbReference type="EMBL" id="JANPWB010000005">
    <property type="protein sequence ID" value="KAJ1184651.1"/>
    <property type="molecule type" value="Genomic_DNA"/>
</dbReference>